<gene>
    <name evidence="1" type="ORF">OsI_00487</name>
</gene>
<accession>B8ADD4</accession>
<evidence type="ECO:0000313" key="2">
    <source>
        <dbReference type="Proteomes" id="UP000007015"/>
    </source>
</evidence>
<dbReference type="HOGENOM" id="CLU_2324465_0_0_1"/>
<dbReference type="Proteomes" id="UP000007015">
    <property type="component" value="Chromosome 1"/>
</dbReference>
<reference evidence="1 2" key="1">
    <citation type="journal article" date="2005" name="PLoS Biol.">
        <title>The genomes of Oryza sativa: a history of duplications.</title>
        <authorList>
            <person name="Yu J."/>
            <person name="Wang J."/>
            <person name="Lin W."/>
            <person name="Li S."/>
            <person name="Li H."/>
            <person name="Zhou J."/>
            <person name="Ni P."/>
            <person name="Dong W."/>
            <person name="Hu S."/>
            <person name="Zeng C."/>
            <person name="Zhang J."/>
            <person name="Zhang Y."/>
            <person name="Li R."/>
            <person name="Xu Z."/>
            <person name="Li S."/>
            <person name="Li X."/>
            <person name="Zheng H."/>
            <person name="Cong L."/>
            <person name="Lin L."/>
            <person name="Yin J."/>
            <person name="Geng J."/>
            <person name="Li G."/>
            <person name="Shi J."/>
            <person name="Liu J."/>
            <person name="Lv H."/>
            <person name="Li J."/>
            <person name="Wang J."/>
            <person name="Deng Y."/>
            <person name="Ran L."/>
            <person name="Shi X."/>
            <person name="Wang X."/>
            <person name="Wu Q."/>
            <person name="Li C."/>
            <person name="Ren X."/>
            <person name="Wang J."/>
            <person name="Wang X."/>
            <person name="Li D."/>
            <person name="Liu D."/>
            <person name="Zhang X."/>
            <person name="Ji Z."/>
            <person name="Zhao W."/>
            <person name="Sun Y."/>
            <person name="Zhang Z."/>
            <person name="Bao J."/>
            <person name="Han Y."/>
            <person name="Dong L."/>
            <person name="Ji J."/>
            <person name="Chen P."/>
            <person name="Wu S."/>
            <person name="Liu J."/>
            <person name="Xiao Y."/>
            <person name="Bu D."/>
            <person name="Tan J."/>
            <person name="Yang L."/>
            <person name="Ye C."/>
            <person name="Zhang J."/>
            <person name="Xu J."/>
            <person name="Zhou Y."/>
            <person name="Yu Y."/>
            <person name="Zhang B."/>
            <person name="Zhuang S."/>
            <person name="Wei H."/>
            <person name="Liu B."/>
            <person name="Lei M."/>
            <person name="Yu H."/>
            <person name="Li Y."/>
            <person name="Xu H."/>
            <person name="Wei S."/>
            <person name="He X."/>
            <person name="Fang L."/>
            <person name="Zhang Z."/>
            <person name="Zhang Y."/>
            <person name="Huang X."/>
            <person name="Su Z."/>
            <person name="Tong W."/>
            <person name="Li J."/>
            <person name="Tong Z."/>
            <person name="Li S."/>
            <person name="Ye J."/>
            <person name="Wang L."/>
            <person name="Fang L."/>
            <person name="Lei T."/>
            <person name="Chen C."/>
            <person name="Chen H."/>
            <person name="Xu Z."/>
            <person name="Li H."/>
            <person name="Huang H."/>
            <person name="Zhang F."/>
            <person name="Xu H."/>
            <person name="Li N."/>
            <person name="Zhao C."/>
            <person name="Li S."/>
            <person name="Dong L."/>
            <person name="Huang Y."/>
            <person name="Li L."/>
            <person name="Xi Y."/>
            <person name="Qi Q."/>
            <person name="Li W."/>
            <person name="Zhang B."/>
            <person name="Hu W."/>
            <person name="Zhang Y."/>
            <person name="Tian X."/>
            <person name="Jiao Y."/>
            <person name="Liang X."/>
            <person name="Jin J."/>
            <person name="Gao L."/>
            <person name="Zheng W."/>
            <person name="Hao B."/>
            <person name="Liu S."/>
            <person name="Wang W."/>
            <person name="Yuan L."/>
            <person name="Cao M."/>
            <person name="McDermott J."/>
            <person name="Samudrala R."/>
            <person name="Wang J."/>
            <person name="Wong G.K."/>
            <person name="Yang H."/>
        </authorList>
    </citation>
    <scope>NUCLEOTIDE SEQUENCE [LARGE SCALE GENOMIC DNA]</scope>
    <source>
        <strain evidence="2">cv. 93-11</strain>
    </source>
</reference>
<keyword evidence="2" id="KW-1185">Reference proteome</keyword>
<name>B8ADD4_ORYSI</name>
<organism evidence="1 2">
    <name type="scientific">Oryza sativa subsp. indica</name>
    <name type="common">Rice</name>
    <dbReference type="NCBI Taxonomy" id="39946"/>
    <lineage>
        <taxon>Eukaryota</taxon>
        <taxon>Viridiplantae</taxon>
        <taxon>Streptophyta</taxon>
        <taxon>Embryophyta</taxon>
        <taxon>Tracheophyta</taxon>
        <taxon>Spermatophyta</taxon>
        <taxon>Magnoliopsida</taxon>
        <taxon>Liliopsida</taxon>
        <taxon>Poales</taxon>
        <taxon>Poaceae</taxon>
        <taxon>BOP clade</taxon>
        <taxon>Oryzoideae</taxon>
        <taxon>Oryzeae</taxon>
        <taxon>Oryzinae</taxon>
        <taxon>Oryza</taxon>
        <taxon>Oryza sativa</taxon>
    </lineage>
</organism>
<protein>
    <submittedName>
        <fullName evidence="1">Uncharacterized protein</fullName>
    </submittedName>
</protein>
<dbReference type="EMBL" id="CM000126">
    <property type="protein sequence ID" value="EEC69981.1"/>
    <property type="molecule type" value="Genomic_DNA"/>
</dbReference>
<sequence length="99" mass="10436">MIRVLADLRIHLQLRSRGGVALAASEAIPESTTQKEMMEEAGVAAPAAAAGVSARCSCKGPSTFNSPRRDLHLAACIKNSPIGHPSRNCSASAYSERIF</sequence>
<dbReference type="Gramene" id="BGIOSGA002355-TA">
    <property type="protein sequence ID" value="BGIOSGA002355-PA"/>
    <property type="gene ID" value="BGIOSGA002355"/>
</dbReference>
<dbReference type="AlphaFoldDB" id="B8ADD4"/>
<evidence type="ECO:0000313" key="1">
    <source>
        <dbReference type="EMBL" id="EEC69981.1"/>
    </source>
</evidence>
<proteinExistence type="predicted"/>